<protein>
    <recommendedName>
        <fullName evidence="3">Tetratricopeptide repeat protein</fullName>
    </recommendedName>
</protein>
<gene>
    <name evidence="1" type="ORF">EII35_01225</name>
</gene>
<reference evidence="1 2" key="1">
    <citation type="submission" date="2018-11" db="EMBL/GenBank/DDBJ databases">
        <title>Genomes From Bacteria Associated with the Canine Oral Cavity: a Test Case for Automated Genome-Based Taxonomic Assignment.</title>
        <authorList>
            <person name="Coil D.A."/>
            <person name="Jospin G."/>
            <person name="Darling A.E."/>
            <person name="Wallis C."/>
            <person name="Davis I.J."/>
            <person name="Harris S."/>
            <person name="Eisen J.A."/>
            <person name="Holcombe L.J."/>
            <person name="O'Flynn C."/>
        </authorList>
    </citation>
    <scope>NUCLEOTIDE SEQUENCE [LARGE SCALE GENOMIC DNA]</scope>
    <source>
        <strain evidence="1 2">OH2822_COT-296</strain>
    </source>
</reference>
<dbReference type="AlphaFoldDB" id="A0A3P1X1H2"/>
<organism evidence="1 2">
    <name type="scientific">Arachnia propionica</name>
    <dbReference type="NCBI Taxonomy" id="1750"/>
    <lineage>
        <taxon>Bacteria</taxon>
        <taxon>Bacillati</taxon>
        <taxon>Actinomycetota</taxon>
        <taxon>Actinomycetes</taxon>
        <taxon>Propionibacteriales</taxon>
        <taxon>Propionibacteriaceae</taxon>
        <taxon>Arachnia</taxon>
    </lineage>
</organism>
<evidence type="ECO:0000313" key="1">
    <source>
        <dbReference type="EMBL" id="RRD51530.1"/>
    </source>
</evidence>
<dbReference type="InterPro" id="IPR011990">
    <property type="entry name" value="TPR-like_helical_dom_sf"/>
</dbReference>
<evidence type="ECO:0008006" key="3">
    <source>
        <dbReference type="Google" id="ProtNLM"/>
    </source>
</evidence>
<dbReference type="SUPFAM" id="SSF48452">
    <property type="entry name" value="TPR-like"/>
    <property type="match status" value="1"/>
</dbReference>
<sequence>MMGYERLVTARNHIERRRFREAIVELQAILETEHRPSEIEETKELLALANFKAAYLPRAEVLARELIESNPTNSYAHTILVRSLERQSRKEEAARARSLAVALGAEL</sequence>
<dbReference type="EMBL" id="RQYT01000001">
    <property type="protein sequence ID" value="RRD51530.1"/>
    <property type="molecule type" value="Genomic_DNA"/>
</dbReference>
<dbReference type="Proteomes" id="UP000280935">
    <property type="component" value="Unassembled WGS sequence"/>
</dbReference>
<name>A0A3P1X1H2_9ACTN</name>
<comment type="caution">
    <text evidence="1">The sequence shown here is derived from an EMBL/GenBank/DDBJ whole genome shotgun (WGS) entry which is preliminary data.</text>
</comment>
<dbReference type="OrthoDB" id="9799122at2"/>
<dbReference type="RefSeq" id="WP_125226632.1">
    <property type="nucleotide sequence ID" value="NZ_RQYT01000001.1"/>
</dbReference>
<proteinExistence type="predicted"/>
<dbReference type="Gene3D" id="1.25.40.10">
    <property type="entry name" value="Tetratricopeptide repeat domain"/>
    <property type="match status" value="1"/>
</dbReference>
<accession>A0A3P1X1H2</accession>
<evidence type="ECO:0000313" key="2">
    <source>
        <dbReference type="Proteomes" id="UP000280935"/>
    </source>
</evidence>